<reference evidence="3 4" key="1">
    <citation type="journal article" date="2014" name="Am. J. Bot.">
        <title>Genome assembly and annotation for red clover (Trifolium pratense; Fabaceae).</title>
        <authorList>
            <person name="Istvanek J."/>
            <person name="Jaros M."/>
            <person name="Krenek A."/>
            <person name="Repkova J."/>
        </authorList>
    </citation>
    <scope>NUCLEOTIDE SEQUENCE [LARGE SCALE GENOMIC DNA]</scope>
    <source>
        <strain evidence="4">cv. Tatra</strain>
        <tissue evidence="3">Young leaves</tissue>
    </source>
</reference>
<dbReference type="PIRSF" id="PIRSF002703">
    <property type="entry name" value="Thaumatin"/>
    <property type="match status" value="1"/>
</dbReference>
<dbReference type="Gene3D" id="2.60.110.10">
    <property type="entry name" value="Thaumatin"/>
    <property type="match status" value="1"/>
</dbReference>
<evidence type="ECO:0000256" key="1">
    <source>
        <dbReference type="ARBA" id="ARBA00010607"/>
    </source>
</evidence>
<dbReference type="InterPro" id="IPR037176">
    <property type="entry name" value="Osmotin/thaumatin-like_sf"/>
</dbReference>
<accession>A0A2K3MHX0</accession>
<proteinExistence type="inferred from homology"/>
<dbReference type="PRINTS" id="PR00347">
    <property type="entry name" value="THAUMATIN"/>
</dbReference>
<protein>
    <submittedName>
        <fullName evidence="3">Thaumatin-like protein 1-like</fullName>
    </submittedName>
</protein>
<dbReference type="SMART" id="SM00205">
    <property type="entry name" value="THN"/>
    <property type="match status" value="1"/>
</dbReference>
<evidence type="ECO:0000256" key="2">
    <source>
        <dbReference type="PIRSR" id="PIRSR002703-1"/>
    </source>
</evidence>
<comment type="similarity">
    <text evidence="1">Belongs to the thaumatin family.</text>
</comment>
<comment type="caution">
    <text evidence="3">The sequence shown here is derived from an EMBL/GenBank/DDBJ whole genome shotgun (WGS) entry which is preliminary data.</text>
</comment>
<reference evidence="3 4" key="2">
    <citation type="journal article" date="2017" name="Front. Plant Sci.">
        <title>Gene Classification and Mining of Molecular Markers Useful in Red Clover (Trifolium pratense) Breeding.</title>
        <authorList>
            <person name="Istvanek J."/>
            <person name="Dluhosova J."/>
            <person name="Dluhos P."/>
            <person name="Patkova L."/>
            <person name="Nedelnik J."/>
            <person name="Repkova J."/>
        </authorList>
    </citation>
    <scope>NUCLEOTIDE SEQUENCE [LARGE SCALE GENOMIC DNA]</scope>
    <source>
        <strain evidence="4">cv. Tatra</strain>
        <tissue evidence="3">Young leaves</tissue>
    </source>
</reference>
<feature type="disulfide bond" evidence="2">
    <location>
        <begin position="148"/>
        <end position="165"/>
    </location>
</feature>
<dbReference type="SUPFAM" id="SSF49870">
    <property type="entry name" value="Osmotin, thaumatin-like protein"/>
    <property type="match status" value="1"/>
</dbReference>
<dbReference type="Proteomes" id="UP000236291">
    <property type="component" value="Unassembled WGS sequence"/>
</dbReference>
<gene>
    <name evidence="3" type="ORF">L195_g046514</name>
</gene>
<sequence length="173" mass="19146">DQWRFTFVNECEGTVWPALFTTGGDSMKQTTLYSLRNSDTYTITTPVTWNGKLWGRTLCNGSQENLNFSCAIGDCGTRKISCDGNQVILPNVTVAEFRVGHGEVYYHYNVNVVEGFNIPLVVTPVTYTGEHGMNCSSAGCPKNLNTMCPTGALTCPTRFYKIIFCPASSFFVF</sequence>
<feature type="disulfide bond" evidence="2">
    <location>
        <begin position="75"/>
        <end position="82"/>
    </location>
</feature>
<dbReference type="PROSITE" id="PS51367">
    <property type="entry name" value="THAUMATIN_2"/>
    <property type="match status" value="1"/>
</dbReference>
<dbReference type="Pfam" id="PF00314">
    <property type="entry name" value="Thaumatin"/>
    <property type="match status" value="1"/>
</dbReference>
<name>A0A2K3MHX0_TRIPR</name>
<dbReference type="STRING" id="57577.A0A2K3MHX0"/>
<dbReference type="EMBL" id="ASHM01062697">
    <property type="protein sequence ID" value="PNX90390.1"/>
    <property type="molecule type" value="Genomic_DNA"/>
</dbReference>
<dbReference type="AlphaFoldDB" id="A0A2K3MHX0"/>
<evidence type="ECO:0000313" key="3">
    <source>
        <dbReference type="EMBL" id="PNX90390.1"/>
    </source>
</evidence>
<feature type="disulfide bond" evidence="2">
    <location>
        <begin position="59"/>
        <end position="70"/>
    </location>
</feature>
<dbReference type="ExpressionAtlas" id="A0A2K3MHX0">
    <property type="expression patterns" value="baseline"/>
</dbReference>
<feature type="non-terminal residue" evidence="3">
    <location>
        <position position="1"/>
    </location>
</feature>
<evidence type="ECO:0000313" key="4">
    <source>
        <dbReference type="Proteomes" id="UP000236291"/>
    </source>
</evidence>
<dbReference type="PANTHER" id="PTHR31048">
    <property type="entry name" value="OS03G0233200 PROTEIN"/>
    <property type="match status" value="1"/>
</dbReference>
<keyword evidence="2" id="KW-1015">Disulfide bond</keyword>
<dbReference type="InterPro" id="IPR001938">
    <property type="entry name" value="Thaumatin"/>
</dbReference>
<organism evidence="3 4">
    <name type="scientific">Trifolium pratense</name>
    <name type="common">Red clover</name>
    <dbReference type="NCBI Taxonomy" id="57577"/>
    <lineage>
        <taxon>Eukaryota</taxon>
        <taxon>Viridiplantae</taxon>
        <taxon>Streptophyta</taxon>
        <taxon>Embryophyta</taxon>
        <taxon>Tracheophyta</taxon>
        <taxon>Spermatophyta</taxon>
        <taxon>Magnoliopsida</taxon>
        <taxon>eudicotyledons</taxon>
        <taxon>Gunneridae</taxon>
        <taxon>Pentapetalae</taxon>
        <taxon>rosids</taxon>
        <taxon>fabids</taxon>
        <taxon>Fabales</taxon>
        <taxon>Fabaceae</taxon>
        <taxon>Papilionoideae</taxon>
        <taxon>50 kb inversion clade</taxon>
        <taxon>NPAAA clade</taxon>
        <taxon>Hologalegina</taxon>
        <taxon>IRL clade</taxon>
        <taxon>Trifolieae</taxon>
        <taxon>Trifolium</taxon>
    </lineage>
</organism>